<dbReference type="CDD" id="cd00093">
    <property type="entry name" value="HTH_XRE"/>
    <property type="match status" value="1"/>
</dbReference>
<evidence type="ECO:0000256" key="2">
    <source>
        <dbReference type="ARBA" id="ARBA00023125"/>
    </source>
</evidence>
<protein>
    <recommendedName>
        <fullName evidence="4">HTH cro/C1-type domain-containing protein</fullName>
    </recommendedName>
</protein>
<feature type="domain" description="HTH cro/C1-type" evidence="4">
    <location>
        <begin position="7"/>
        <end position="61"/>
    </location>
</feature>
<dbReference type="InterPro" id="IPR039418">
    <property type="entry name" value="LexA-like"/>
</dbReference>
<dbReference type="PANTHER" id="PTHR40661:SF2">
    <property type="entry name" value="HTH-TYPE TRANSCRIPTIONAL REGULATOR PRTR"/>
    <property type="match status" value="1"/>
</dbReference>
<dbReference type="Pfam" id="PF00717">
    <property type="entry name" value="Peptidase_S24"/>
    <property type="match status" value="1"/>
</dbReference>
<dbReference type="SUPFAM" id="SSF47413">
    <property type="entry name" value="lambda repressor-like DNA-binding domains"/>
    <property type="match status" value="1"/>
</dbReference>
<gene>
    <name evidence="5" type="ORF">AAX06_01255</name>
</gene>
<organism evidence="5 6">
    <name type="scientific">Moraxella bovoculi</name>
    <dbReference type="NCBI Taxonomy" id="386891"/>
    <lineage>
        <taxon>Bacteria</taxon>
        <taxon>Pseudomonadati</taxon>
        <taxon>Pseudomonadota</taxon>
        <taxon>Gammaproteobacteria</taxon>
        <taxon>Moraxellales</taxon>
        <taxon>Moraxellaceae</taxon>
        <taxon>Moraxella</taxon>
    </lineage>
</organism>
<dbReference type="PROSITE" id="PS50943">
    <property type="entry name" value="HTH_CROC1"/>
    <property type="match status" value="1"/>
</dbReference>
<dbReference type="InterPro" id="IPR015927">
    <property type="entry name" value="Peptidase_S24_S26A/B/C"/>
</dbReference>
<dbReference type="CDD" id="cd06529">
    <property type="entry name" value="S24_LexA-like"/>
    <property type="match status" value="1"/>
</dbReference>
<dbReference type="RefSeq" id="WP_046699096.1">
    <property type="nucleotide sequence ID" value="NZ_CP011376.1"/>
</dbReference>
<dbReference type="SUPFAM" id="SSF51306">
    <property type="entry name" value="LexA/Signal peptidase"/>
    <property type="match status" value="1"/>
</dbReference>
<keyword evidence="2" id="KW-0238">DNA-binding</keyword>
<proteinExistence type="predicted"/>
<dbReference type="InterPro" id="IPR010982">
    <property type="entry name" value="Lambda_DNA-bd_dom_sf"/>
</dbReference>
<keyword evidence="1" id="KW-0805">Transcription regulation</keyword>
<keyword evidence="3" id="KW-0804">Transcription</keyword>
<dbReference type="Gene3D" id="2.10.109.10">
    <property type="entry name" value="Umud Fragment, subunit A"/>
    <property type="match status" value="1"/>
</dbReference>
<accession>A0AAC8PUN2</accession>
<dbReference type="Pfam" id="PF01381">
    <property type="entry name" value="HTH_3"/>
    <property type="match status" value="1"/>
</dbReference>
<dbReference type="AlphaFoldDB" id="A0AAC8PUN2"/>
<evidence type="ECO:0000256" key="1">
    <source>
        <dbReference type="ARBA" id="ARBA00023015"/>
    </source>
</evidence>
<dbReference type="Proteomes" id="UP000077465">
    <property type="component" value="Chromosome"/>
</dbReference>
<dbReference type="PANTHER" id="PTHR40661">
    <property type="match status" value="1"/>
</dbReference>
<dbReference type="Gene3D" id="1.10.260.40">
    <property type="entry name" value="lambda repressor-like DNA-binding domains"/>
    <property type="match status" value="1"/>
</dbReference>
<name>A0AAC8PUN2_9GAMM</name>
<reference evidence="5 6" key="1">
    <citation type="submission" date="2015-05" db="EMBL/GenBank/DDBJ databases">
        <authorList>
            <person name="Dickey A."/>
            <person name="Clawson M."/>
            <person name="Bono J."/>
            <person name="Loy J.D."/>
        </authorList>
    </citation>
    <scope>NUCLEOTIDE SEQUENCE [LARGE SCALE GENOMIC DNA]</scope>
    <source>
        <strain evidence="5 6">22581</strain>
    </source>
</reference>
<dbReference type="InterPro" id="IPR001387">
    <property type="entry name" value="Cro/C1-type_HTH"/>
</dbReference>
<evidence type="ECO:0000256" key="3">
    <source>
        <dbReference type="ARBA" id="ARBA00023163"/>
    </source>
</evidence>
<evidence type="ECO:0000259" key="4">
    <source>
        <dbReference type="PROSITE" id="PS50943"/>
    </source>
</evidence>
<dbReference type="EMBL" id="CP011376">
    <property type="protein sequence ID" value="AKG07036.1"/>
    <property type="molecule type" value="Genomic_DNA"/>
</dbReference>
<dbReference type="GO" id="GO:0003677">
    <property type="term" value="F:DNA binding"/>
    <property type="evidence" value="ECO:0007669"/>
    <property type="project" value="UniProtKB-KW"/>
</dbReference>
<sequence>MMIHERIQQKLDDKGLRQADIARATGKSTAAVAKWLSGQNVPKTDSLVKIAQLFGVTPHWLATGQGEMTLQSNVSPNFEPVSDWDESTPLEADELSIPFYKDFGVACGHGSDGVAYENEMRRLRISRATIDRIGSYKDKIMATLADGDSMSPTINDGDTIWVDMSKETIKDGKIFVFEYGGLFMCKRLYRLPNNGLRVVSDNADVYPEWEITGEERKQNGFKLIGWVWHWSVMERW</sequence>
<evidence type="ECO:0000313" key="5">
    <source>
        <dbReference type="EMBL" id="AKG07036.1"/>
    </source>
</evidence>
<dbReference type="SMART" id="SM00530">
    <property type="entry name" value="HTH_XRE"/>
    <property type="match status" value="1"/>
</dbReference>
<evidence type="ECO:0000313" key="6">
    <source>
        <dbReference type="Proteomes" id="UP000077465"/>
    </source>
</evidence>
<dbReference type="InterPro" id="IPR036286">
    <property type="entry name" value="LexA/Signal_pep-like_sf"/>
</dbReference>